<dbReference type="SUPFAM" id="SSF143744">
    <property type="entry name" value="GlcG-like"/>
    <property type="match status" value="1"/>
</dbReference>
<dbReference type="Proteomes" id="UP000224974">
    <property type="component" value="Unassembled WGS sequence"/>
</dbReference>
<dbReference type="Proteomes" id="UP000373449">
    <property type="component" value="Unassembled WGS sequence"/>
</dbReference>
<dbReference type="RefSeq" id="WP_029093891.1">
    <property type="nucleotide sequence ID" value="NZ_BRLG01000004.1"/>
</dbReference>
<name>A0A2C6DGT5_9GAMM</name>
<reference evidence="1" key="2">
    <citation type="submission" date="2017-09" db="EMBL/GenBank/DDBJ databases">
        <title>FDA dAtabase for Regulatory Grade micrObial Sequences (FDA-ARGOS): Supporting development and validation of Infectious Disease Dx tests.</title>
        <authorList>
            <person name="Minogue T."/>
            <person name="Wolcott M."/>
            <person name="Wasieloski L."/>
            <person name="Aguilar W."/>
            <person name="Moore D."/>
            <person name="Tallon L.J."/>
            <person name="Sadzewicz L."/>
            <person name="Ott S."/>
            <person name="Zhao X."/>
            <person name="Nagaraj S."/>
            <person name="Vavikolanu K."/>
            <person name="Aluvathingal J."/>
            <person name="Nadendla S."/>
            <person name="Sichtig H."/>
        </authorList>
    </citation>
    <scope>NUCLEOTIDE SEQUENCE</scope>
    <source>
        <strain evidence="1">FDAARGOS_387</strain>
    </source>
</reference>
<dbReference type="OrthoDB" id="9800768at2"/>
<dbReference type="PANTHER" id="PTHR34309:SF10">
    <property type="entry name" value="SLR1406 PROTEIN"/>
    <property type="match status" value="1"/>
</dbReference>
<dbReference type="Pfam" id="PF03928">
    <property type="entry name" value="HbpS-like"/>
    <property type="match status" value="1"/>
</dbReference>
<dbReference type="InterPro" id="IPR005624">
    <property type="entry name" value="PduO/GlcC-like"/>
</dbReference>
<dbReference type="PANTHER" id="PTHR34309">
    <property type="entry name" value="SLR1406 PROTEIN"/>
    <property type="match status" value="1"/>
</dbReference>
<keyword evidence="3" id="KW-1185">Reference proteome</keyword>
<accession>A0A2C6DGT5</accession>
<dbReference type="AlphaFoldDB" id="A0A2C6DGT5"/>
<evidence type="ECO:0000313" key="3">
    <source>
        <dbReference type="Proteomes" id="UP000224974"/>
    </source>
</evidence>
<sequence length="139" mass="14777">MTTKITLSLAQQATALALSLASSEYNNRALSVAVCDCNGSLLAFNRMDNAKLLTIELTQRKAYTAARLSTKTLAFLQRLQKENLDIQYFGDSLLTALPGGIPVFSPSGALAGSVAIGGLSADEDHQVAEKIAQFLTDIL</sequence>
<organism evidence="1 3">
    <name type="scientific">Budvicia aquatica</name>
    <dbReference type="NCBI Taxonomy" id="82979"/>
    <lineage>
        <taxon>Bacteria</taxon>
        <taxon>Pseudomonadati</taxon>
        <taxon>Pseudomonadota</taxon>
        <taxon>Gammaproteobacteria</taxon>
        <taxon>Enterobacterales</taxon>
        <taxon>Budviciaceae</taxon>
        <taxon>Budvicia</taxon>
    </lineage>
</organism>
<evidence type="ECO:0000313" key="1">
    <source>
        <dbReference type="EMBL" id="PHI27964.1"/>
    </source>
</evidence>
<reference evidence="2 4" key="3">
    <citation type="submission" date="2019-03" db="EMBL/GenBank/DDBJ databases">
        <authorList>
            <consortium name="Pathogen Informatics"/>
        </authorList>
    </citation>
    <scope>NUCLEOTIDE SEQUENCE [LARGE SCALE GENOMIC DNA]</scope>
    <source>
        <strain evidence="2 4">NCTC12282</strain>
    </source>
</reference>
<dbReference type="Gene3D" id="3.30.450.150">
    <property type="entry name" value="Haem-degrading domain"/>
    <property type="match status" value="1"/>
</dbReference>
<proteinExistence type="predicted"/>
<protein>
    <submittedName>
        <fullName evidence="2">Domain of uncharacterized function (DUF336)</fullName>
    </submittedName>
    <submittedName>
        <fullName evidence="1">Heme-binding protein</fullName>
    </submittedName>
</protein>
<dbReference type="InterPro" id="IPR038084">
    <property type="entry name" value="PduO/GlcC-like_sf"/>
</dbReference>
<dbReference type="EMBL" id="PDDX01000001">
    <property type="protein sequence ID" value="PHI27964.1"/>
    <property type="molecule type" value="Genomic_DNA"/>
</dbReference>
<reference evidence="3" key="1">
    <citation type="submission" date="2017-09" db="EMBL/GenBank/DDBJ databases">
        <title>FDA dAtabase for Regulatory Grade micrObial Sequences (FDA-ARGOS): Supporting development and validation of Infectious Disease Dx tests.</title>
        <authorList>
            <person name="Minogue T."/>
            <person name="Wolcott M."/>
            <person name="Wasieloski L."/>
            <person name="Aguilar W."/>
            <person name="Moore D."/>
            <person name="Tallon L."/>
            <person name="Sadzewicz L."/>
            <person name="Ott S."/>
            <person name="Zhao X."/>
            <person name="Nagaraj S."/>
            <person name="Vavikolanu K."/>
            <person name="Aluvathingal J."/>
            <person name="Nadendla S."/>
            <person name="Sichtig H."/>
        </authorList>
    </citation>
    <scope>NUCLEOTIDE SEQUENCE [LARGE SCALE GENOMIC DNA]</scope>
    <source>
        <strain evidence="3">FDAARGOS_387</strain>
    </source>
</reference>
<dbReference type="STRING" id="1111728.GCA_000427805_04699"/>
<evidence type="ECO:0000313" key="2">
    <source>
        <dbReference type="EMBL" id="VFS45708.1"/>
    </source>
</evidence>
<evidence type="ECO:0000313" key="4">
    <source>
        <dbReference type="Proteomes" id="UP000373449"/>
    </source>
</evidence>
<dbReference type="EMBL" id="CAADJA010000002">
    <property type="protein sequence ID" value="VFS45708.1"/>
    <property type="molecule type" value="Genomic_DNA"/>
</dbReference>
<dbReference type="InterPro" id="IPR052517">
    <property type="entry name" value="GlcG_carb_metab_protein"/>
</dbReference>
<gene>
    <name evidence="1" type="ORF">CRN84_00715</name>
    <name evidence="2" type="ORF">NCTC12282_00591</name>
</gene>